<gene>
    <name evidence="9" type="ORF">R3P38DRAFT_2952881</name>
</gene>
<feature type="region of interest" description="Disordered" evidence="5">
    <location>
        <begin position="586"/>
        <end position="618"/>
    </location>
</feature>
<dbReference type="GO" id="GO:0003682">
    <property type="term" value="F:chromatin binding"/>
    <property type="evidence" value="ECO:0007669"/>
    <property type="project" value="InterPro"/>
</dbReference>
<keyword evidence="3" id="KW-0862">Zinc</keyword>
<dbReference type="CDD" id="cd04710">
    <property type="entry name" value="BAH_fungalPHD"/>
    <property type="match status" value="1"/>
</dbReference>
<proteinExistence type="predicted"/>
<dbReference type="Gene3D" id="2.30.30.490">
    <property type="match status" value="1"/>
</dbReference>
<name>A0AAW0BG67_9AGAR</name>
<evidence type="ECO:0000259" key="7">
    <source>
        <dbReference type="PROSITE" id="PS51038"/>
    </source>
</evidence>
<protein>
    <submittedName>
        <fullName evidence="9">Lid2 complex component snt2</fullName>
    </submittedName>
</protein>
<dbReference type="InterPro" id="IPR013083">
    <property type="entry name" value="Znf_RING/FYVE/PHD"/>
</dbReference>
<sequence>MSNPIYPVYLKNGDQVKLNDHVYCSPPWAVRDGTPYSVARIMEFLPPEDAPKGPAGKLYFYSRVRLAWYYRPSDVSDRPVTDSRLLLAAIYSEVCDINQLRAKCHVVHRDKISDLSGWKKRPDRFYFNRLFDPYIKKEFEIIQATDVRNLPENIRETLISRYEYVVAEKEVVPDLTDVLRLCDTCQVWCPSLDSVQCDRCKRFFHMRCVQPPLAAKPSRGYGWTCAPCSKRHEELVDSRDVRPLSSSIPKKTNAPAARGRGRPRKDRTQAEKEEKLAIKHFRMWPFRYFGQYTIAEDTLDPEDLIFPRTASRLGPKFQATVAAEPEQDVDMDAQDERGGEDTIEVLSAIHILTESEVAEMETCKASLTSDKKLRVSVDWLTEVIHRFSVAALAAKPLASVSMKNPMRIPKWKTREVRYTDKEWGVEEEAAFEDGIAAHGPELRAVRDEIPNRSIYEVVRFYGHWKCSKLGEENLRILEHGLPPKPPGKQWKNAAEAAVGQRVGLADDEGSVIAHPSKTATCGACRTRDSRTWWKAPKGLSTSLLCDTCGTNWRKYADLNVRPIREDSVPVTKKVVAEKAAPAAAAVAVPEREKREGTPLTAPVAKRARTSVSAHSTPPPVPSATQLRCQCCARLGPLGKVLKCKKCHFRVHAGACGAIVPPESVDDWICDVCQNEESQEASLVLNTECLLCPRERKGVVHRLPPGGGVAPDSYLHARKPTEGQGWTHVLCSVFVPDLTYTDAHRLRCVEGLSSISRHRWTTKCSLCGDTQGAVIRCTDCSKEYHASCAWRHGYKFGFEIQPVKSSRRETTITTTFKGDSGCMVPVVSCKDHDQKRELYPICEPNEDGYTALQVYCQTYKQAPVDQAHGLLRKARRLDPLLLNNIRLETLPHHASANAEDPECYKCHTHFSPAFYEQPKRPELPDADPTFICHRCHSLEQTTGTLIEDNGQFPYAMSIAPDPQPSRGNTWDIPAPSMVRA</sequence>
<dbReference type="InterPro" id="IPR034732">
    <property type="entry name" value="EPHD"/>
</dbReference>
<dbReference type="SUPFAM" id="SSF57903">
    <property type="entry name" value="FYVE/PHD zinc finger"/>
    <property type="match status" value="2"/>
</dbReference>
<keyword evidence="10" id="KW-1185">Reference proteome</keyword>
<dbReference type="SMART" id="SM00439">
    <property type="entry name" value="BAH"/>
    <property type="match status" value="1"/>
</dbReference>
<evidence type="ECO:0000313" key="9">
    <source>
        <dbReference type="EMBL" id="KAK7025133.1"/>
    </source>
</evidence>
<evidence type="ECO:0000256" key="4">
    <source>
        <dbReference type="PROSITE-ProRule" id="PRU00146"/>
    </source>
</evidence>
<dbReference type="InterPro" id="IPR011011">
    <property type="entry name" value="Znf_FYVE_PHD"/>
</dbReference>
<dbReference type="CDD" id="cd15571">
    <property type="entry name" value="ePHD"/>
    <property type="match status" value="1"/>
</dbReference>
<dbReference type="Proteomes" id="UP001362999">
    <property type="component" value="Unassembled WGS sequence"/>
</dbReference>
<keyword evidence="2 4" id="KW-0863">Zinc-finger</keyword>
<dbReference type="InterPro" id="IPR043151">
    <property type="entry name" value="BAH_sf"/>
</dbReference>
<feature type="domain" description="PHD-type" evidence="6">
    <location>
        <begin position="179"/>
        <end position="231"/>
    </location>
</feature>
<comment type="caution">
    <text evidence="9">The sequence shown here is derived from an EMBL/GenBank/DDBJ whole genome shotgun (WGS) entry which is preliminary data.</text>
</comment>
<evidence type="ECO:0000259" key="6">
    <source>
        <dbReference type="PROSITE" id="PS50016"/>
    </source>
</evidence>
<dbReference type="AlphaFoldDB" id="A0AAW0BG67"/>
<accession>A0AAW0BG67</accession>
<feature type="region of interest" description="Disordered" evidence="5">
    <location>
        <begin position="958"/>
        <end position="979"/>
    </location>
</feature>
<feature type="region of interest" description="Disordered" evidence="5">
    <location>
        <begin position="239"/>
        <end position="272"/>
    </location>
</feature>
<evidence type="ECO:0000256" key="5">
    <source>
        <dbReference type="SAM" id="MobiDB-lite"/>
    </source>
</evidence>
<dbReference type="Pfam" id="PF00628">
    <property type="entry name" value="PHD"/>
    <property type="match status" value="1"/>
</dbReference>
<dbReference type="InterPro" id="IPR001025">
    <property type="entry name" value="BAH_dom"/>
</dbReference>
<dbReference type="GO" id="GO:0008270">
    <property type="term" value="F:zinc ion binding"/>
    <property type="evidence" value="ECO:0007669"/>
    <property type="project" value="UniProtKB-KW"/>
</dbReference>
<dbReference type="Gene3D" id="1.10.10.60">
    <property type="entry name" value="Homeodomain-like"/>
    <property type="match status" value="1"/>
</dbReference>
<reference evidence="9 10" key="1">
    <citation type="journal article" date="2024" name="J Genomics">
        <title>Draft genome sequencing and assembly of Favolaschia claudopus CIRM-BRFM 2984 isolated from oak limbs.</title>
        <authorList>
            <person name="Navarro D."/>
            <person name="Drula E."/>
            <person name="Chaduli D."/>
            <person name="Cazenave R."/>
            <person name="Ahrendt S."/>
            <person name="Wang J."/>
            <person name="Lipzen A."/>
            <person name="Daum C."/>
            <person name="Barry K."/>
            <person name="Grigoriev I.V."/>
            <person name="Favel A."/>
            <person name="Rosso M.N."/>
            <person name="Martin F."/>
        </authorList>
    </citation>
    <scope>NUCLEOTIDE SEQUENCE [LARGE SCALE GENOMIC DNA]</scope>
    <source>
        <strain evidence="9 10">CIRM-BRFM 2984</strain>
    </source>
</reference>
<dbReference type="GO" id="GO:0004842">
    <property type="term" value="F:ubiquitin-protein transferase activity"/>
    <property type="evidence" value="ECO:0007669"/>
    <property type="project" value="TreeGrafter"/>
</dbReference>
<dbReference type="SMART" id="SM00249">
    <property type="entry name" value="PHD"/>
    <property type="match status" value="3"/>
</dbReference>
<dbReference type="InterPro" id="IPR001965">
    <property type="entry name" value="Znf_PHD"/>
</dbReference>
<dbReference type="PANTHER" id="PTHR47672">
    <property type="entry name" value="E3 UBIQUITIN-PROTEIN LIGASE SNT2"/>
    <property type="match status" value="1"/>
</dbReference>
<dbReference type="GO" id="GO:0036205">
    <property type="term" value="P:histone catabolic process"/>
    <property type="evidence" value="ECO:0007669"/>
    <property type="project" value="TreeGrafter"/>
</dbReference>
<organism evidence="9 10">
    <name type="scientific">Favolaschia claudopus</name>
    <dbReference type="NCBI Taxonomy" id="2862362"/>
    <lineage>
        <taxon>Eukaryota</taxon>
        <taxon>Fungi</taxon>
        <taxon>Dikarya</taxon>
        <taxon>Basidiomycota</taxon>
        <taxon>Agaricomycotina</taxon>
        <taxon>Agaricomycetes</taxon>
        <taxon>Agaricomycetidae</taxon>
        <taxon>Agaricales</taxon>
        <taxon>Marasmiineae</taxon>
        <taxon>Mycenaceae</taxon>
        <taxon>Favolaschia</taxon>
    </lineage>
</organism>
<evidence type="ECO:0000313" key="10">
    <source>
        <dbReference type="Proteomes" id="UP001362999"/>
    </source>
</evidence>
<dbReference type="InterPro" id="IPR029617">
    <property type="entry name" value="Snt2"/>
</dbReference>
<dbReference type="InterPro" id="IPR019787">
    <property type="entry name" value="Znf_PHD-finger"/>
</dbReference>
<evidence type="ECO:0000256" key="2">
    <source>
        <dbReference type="ARBA" id="ARBA00022771"/>
    </source>
</evidence>
<dbReference type="PROSITE" id="PS51805">
    <property type="entry name" value="EPHD"/>
    <property type="match status" value="1"/>
</dbReference>
<dbReference type="Gene3D" id="3.30.40.10">
    <property type="entry name" value="Zinc/RING finger domain, C3HC4 (zinc finger)"/>
    <property type="match status" value="2"/>
</dbReference>
<evidence type="ECO:0000256" key="3">
    <source>
        <dbReference type="ARBA" id="ARBA00022833"/>
    </source>
</evidence>
<dbReference type="PANTHER" id="PTHR47672:SF1">
    <property type="entry name" value="E3 UBIQUITIN-PROTEIN LIGASE SNT2"/>
    <property type="match status" value="1"/>
</dbReference>
<evidence type="ECO:0000259" key="8">
    <source>
        <dbReference type="PROSITE" id="PS51805"/>
    </source>
</evidence>
<feature type="domain" description="PHD-type" evidence="8">
    <location>
        <begin position="685"/>
        <end position="819"/>
    </location>
</feature>
<dbReference type="EMBL" id="JAWWNJ010000034">
    <property type="protein sequence ID" value="KAK7025133.1"/>
    <property type="molecule type" value="Genomic_DNA"/>
</dbReference>
<evidence type="ECO:0000256" key="1">
    <source>
        <dbReference type="ARBA" id="ARBA00022723"/>
    </source>
</evidence>
<feature type="domain" description="BAH" evidence="7">
    <location>
        <begin position="14"/>
        <end position="142"/>
    </location>
</feature>
<dbReference type="GO" id="GO:0048189">
    <property type="term" value="C:Lid2 complex"/>
    <property type="evidence" value="ECO:0007669"/>
    <property type="project" value="TreeGrafter"/>
</dbReference>
<dbReference type="PROSITE" id="PS51038">
    <property type="entry name" value="BAH"/>
    <property type="match status" value="1"/>
</dbReference>
<keyword evidence="1" id="KW-0479">Metal-binding</keyword>
<dbReference type="Pfam" id="PF01426">
    <property type="entry name" value="BAH"/>
    <property type="match status" value="1"/>
</dbReference>
<dbReference type="Pfam" id="PF13832">
    <property type="entry name" value="zf-HC5HC2H_2"/>
    <property type="match status" value="1"/>
</dbReference>
<dbReference type="CDD" id="cd15497">
    <property type="entry name" value="PHD1_Snt2p_like"/>
    <property type="match status" value="1"/>
</dbReference>
<dbReference type="PROSITE" id="PS50016">
    <property type="entry name" value="ZF_PHD_2"/>
    <property type="match status" value="1"/>
</dbReference>